<dbReference type="SMART" id="SM00951">
    <property type="entry name" value="QLQ"/>
    <property type="match status" value="1"/>
</dbReference>
<dbReference type="AlphaFoldDB" id="A0A067JZ15"/>
<comment type="subcellular location">
    <subcellularLocation>
        <location evidence="1 4 5">Nucleus</location>
    </subcellularLocation>
</comment>
<keyword evidence="5" id="KW-0010">Activator</keyword>
<evidence type="ECO:0000256" key="1">
    <source>
        <dbReference type="ARBA" id="ARBA00004123"/>
    </source>
</evidence>
<dbReference type="EMBL" id="KK914993">
    <property type="protein sequence ID" value="KDP25215.1"/>
    <property type="molecule type" value="Genomic_DNA"/>
</dbReference>
<keyword evidence="5" id="KW-0804">Transcription</keyword>
<dbReference type="STRING" id="180498.A0A067JZ15"/>
<dbReference type="PROSITE" id="PS51666">
    <property type="entry name" value="QLQ"/>
    <property type="match status" value="1"/>
</dbReference>
<comment type="function">
    <text evidence="5">Transcription activator.</text>
</comment>
<evidence type="ECO:0000256" key="5">
    <source>
        <dbReference type="RuleBase" id="RU367127"/>
    </source>
</evidence>
<gene>
    <name evidence="8" type="ORF">JCGZ_20371</name>
</gene>
<name>A0A067JZ15_JATCU</name>
<comment type="similarity">
    <text evidence="2 5">Belongs to the GRF family.</text>
</comment>
<evidence type="ECO:0000256" key="4">
    <source>
        <dbReference type="PROSITE-ProRule" id="PRU01002"/>
    </source>
</evidence>
<evidence type="ECO:0000256" key="3">
    <source>
        <dbReference type="ARBA" id="ARBA00023242"/>
    </source>
</evidence>
<evidence type="ECO:0000259" key="7">
    <source>
        <dbReference type="PROSITE" id="PS51667"/>
    </source>
</evidence>
<feature type="domain" description="WRC" evidence="7">
    <location>
        <begin position="189"/>
        <end position="233"/>
    </location>
</feature>
<keyword evidence="9" id="KW-1185">Reference proteome</keyword>
<organism evidence="8 9">
    <name type="scientific">Jatropha curcas</name>
    <name type="common">Barbados nut</name>
    <dbReference type="NCBI Taxonomy" id="180498"/>
    <lineage>
        <taxon>Eukaryota</taxon>
        <taxon>Viridiplantae</taxon>
        <taxon>Streptophyta</taxon>
        <taxon>Embryophyta</taxon>
        <taxon>Tracheophyta</taxon>
        <taxon>Spermatophyta</taxon>
        <taxon>Magnoliopsida</taxon>
        <taxon>eudicotyledons</taxon>
        <taxon>Gunneridae</taxon>
        <taxon>Pentapetalae</taxon>
        <taxon>rosids</taxon>
        <taxon>fabids</taxon>
        <taxon>Malpighiales</taxon>
        <taxon>Euphorbiaceae</taxon>
        <taxon>Crotonoideae</taxon>
        <taxon>Jatropheae</taxon>
        <taxon>Jatropha</taxon>
    </lineage>
</organism>
<protein>
    <recommendedName>
        <fullName evidence="5">Growth-regulating factor</fullName>
    </recommendedName>
</protein>
<dbReference type="GO" id="GO:0005524">
    <property type="term" value="F:ATP binding"/>
    <property type="evidence" value="ECO:0007669"/>
    <property type="project" value="UniProtKB-UniRule"/>
</dbReference>
<feature type="short sequence motif" description="Bipartite nuclear localization signal" evidence="4">
    <location>
        <begin position="194"/>
        <end position="204"/>
    </location>
</feature>
<dbReference type="PANTHER" id="PTHR31602:SF3">
    <property type="entry name" value="GROWTH-REGULATING FACTOR 8"/>
    <property type="match status" value="1"/>
</dbReference>
<feature type="short sequence motif" description="Bipartite nuclear localization signal" evidence="4">
    <location>
        <begin position="222"/>
        <end position="229"/>
    </location>
</feature>
<dbReference type="GO" id="GO:0005634">
    <property type="term" value="C:nucleus"/>
    <property type="evidence" value="ECO:0007669"/>
    <property type="project" value="UniProtKB-SubCell"/>
</dbReference>
<sequence length="474" mass="50879">MGMRSGVSFVCSKEGTTAKECDVGLGLRMQDKESCGVISSPSSSSSSSTSCCCSGGGFDGGGPMFYGRSNGVACFGDIYDVVVGGSSSGGSNAVTGSKTSLHSFNSSPFAFNSSGEMNPSSMNVAVPFTAAQWQELERQTMIYKYMMASVPIPPELLIPITKTQSNPPSSQSHALKGSLELGISGCNSDPEPWRCKRTDGKKWRCSRDVAPDQKYCERHSHKSRPRSRKPVELHTDSMAQLLNQKSHFPNQTNSHNLSIFRSPTVSAAASYDQSRNLEWFLKGETVPVASNSNQEWRYLKDGERVYNYRQGQLDSNSYLNMNLRGGHPLQAHRLNENCSLLLSPKSTSLEANVNPSSQETRHFFDAWSSAVRESSNNGGIGNECCVSSGEKLLPLSSLTLSMAGGVQTNQDNGNEQAASFGMMGQEKMSHGSWMCSPPGGPLAEALCLGISIGAKADSNLASSHGSSYGINNKN</sequence>
<proteinExistence type="inferred from homology"/>
<dbReference type="KEGG" id="jcu:105645592"/>
<dbReference type="OrthoDB" id="841551at2759"/>
<dbReference type="InterPro" id="IPR014977">
    <property type="entry name" value="WRC_dom"/>
</dbReference>
<dbReference type="PANTHER" id="PTHR31602">
    <property type="entry name" value="GROWTH-REGULATING FACTOR 5"/>
    <property type="match status" value="1"/>
</dbReference>
<evidence type="ECO:0000313" key="8">
    <source>
        <dbReference type="EMBL" id="KDP25215.1"/>
    </source>
</evidence>
<feature type="domain" description="QLQ" evidence="6">
    <location>
        <begin position="127"/>
        <end position="162"/>
    </location>
</feature>
<dbReference type="InterPro" id="IPR031137">
    <property type="entry name" value="GRF"/>
</dbReference>
<dbReference type="Pfam" id="PF08879">
    <property type="entry name" value="WRC"/>
    <property type="match status" value="1"/>
</dbReference>
<accession>A0A067JZ15</accession>
<keyword evidence="5" id="KW-0805">Transcription regulation</keyword>
<evidence type="ECO:0000256" key="2">
    <source>
        <dbReference type="ARBA" id="ARBA00008122"/>
    </source>
</evidence>
<dbReference type="Pfam" id="PF08880">
    <property type="entry name" value="QLQ"/>
    <property type="match status" value="1"/>
</dbReference>
<evidence type="ECO:0000313" key="9">
    <source>
        <dbReference type="Proteomes" id="UP000027138"/>
    </source>
</evidence>
<evidence type="ECO:0000259" key="6">
    <source>
        <dbReference type="PROSITE" id="PS51666"/>
    </source>
</evidence>
<dbReference type="GO" id="GO:0006355">
    <property type="term" value="P:regulation of DNA-templated transcription"/>
    <property type="evidence" value="ECO:0007669"/>
    <property type="project" value="InterPro"/>
</dbReference>
<keyword evidence="3 4" id="KW-0539">Nucleus</keyword>
<dbReference type="GO" id="GO:0099402">
    <property type="term" value="P:plant organ development"/>
    <property type="evidence" value="ECO:0007669"/>
    <property type="project" value="UniProtKB-ARBA"/>
</dbReference>
<reference evidence="8 9" key="1">
    <citation type="journal article" date="2014" name="PLoS ONE">
        <title>Global Analysis of Gene Expression Profiles in Physic Nut (Jatropha curcas L.) Seedlings Exposed to Salt Stress.</title>
        <authorList>
            <person name="Zhang L."/>
            <person name="Zhang C."/>
            <person name="Wu P."/>
            <person name="Chen Y."/>
            <person name="Li M."/>
            <person name="Jiang H."/>
            <person name="Wu G."/>
        </authorList>
    </citation>
    <scope>NUCLEOTIDE SEQUENCE [LARGE SCALE GENOMIC DNA]</scope>
    <source>
        <strain evidence="9">cv. GZQX0401</strain>
        <tissue evidence="8">Young leaves</tissue>
    </source>
</reference>
<dbReference type="Proteomes" id="UP000027138">
    <property type="component" value="Unassembled WGS sequence"/>
</dbReference>
<dbReference type="GO" id="GO:0006351">
    <property type="term" value="P:DNA-templated transcription"/>
    <property type="evidence" value="ECO:0007669"/>
    <property type="project" value="UniProtKB-UniRule"/>
</dbReference>
<comment type="domain">
    <text evidence="5">The QLQ domain and WRC domain may be involved in protein-protein interaction and DNA-binding, respectively.</text>
</comment>
<dbReference type="PROSITE" id="PS51667">
    <property type="entry name" value="WRC"/>
    <property type="match status" value="1"/>
</dbReference>
<dbReference type="InterPro" id="IPR014978">
    <property type="entry name" value="Gln-Leu-Gln_QLQ"/>
</dbReference>